<organism evidence="2 3">
    <name type="scientific">Providencia stuartii ATCC 25827</name>
    <dbReference type="NCBI Taxonomy" id="471874"/>
    <lineage>
        <taxon>Bacteria</taxon>
        <taxon>Pseudomonadati</taxon>
        <taxon>Pseudomonadota</taxon>
        <taxon>Gammaproteobacteria</taxon>
        <taxon>Enterobacterales</taxon>
        <taxon>Morganellaceae</taxon>
        <taxon>Providencia</taxon>
    </lineage>
</organism>
<dbReference type="Proteomes" id="UP000004506">
    <property type="component" value="Unassembled WGS sequence"/>
</dbReference>
<reference evidence="2 3" key="3">
    <citation type="submission" date="2008-05" db="EMBL/GenBank/DDBJ databases">
        <authorList>
            <person name="Fulton L."/>
            <person name="Clifton S."/>
            <person name="Fulton B."/>
            <person name="Xu J."/>
            <person name="Minx P."/>
            <person name="Pepin K.H."/>
            <person name="Johnson M."/>
            <person name="Thiruvilangam P."/>
            <person name="Bhonagiri V."/>
            <person name="Nash W.E."/>
            <person name="Mardis E.R."/>
            <person name="Wilson R.K."/>
        </authorList>
    </citation>
    <scope>NUCLEOTIDE SEQUENCE [LARGE SCALE GENOMIC DNA]</scope>
    <source>
        <strain evidence="2 3">ATCC 25827</strain>
    </source>
</reference>
<feature type="chain" id="PRO_5041657163" description="Lysozyme inhibitor LprI N-terminal domain-containing protein" evidence="1">
    <location>
        <begin position="24"/>
        <end position="136"/>
    </location>
</feature>
<evidence type="ECO:0000313" key="2">
    <source>
        <dbReference type="EMBL" id="EDU57375.1"/>
    </source>
</evidence>
<feature type="signal peptide" evidence="1">
    <location>
        <begin position="1"/>
        <end position="23"/>
    </location>
</feature>
<evidence type="ECO:0000256" key="1">
    <source>
        <dbReference type="SAM" id="SignalP"/>
    </source>
</evidence>
<evidence type="ECO:0008006" key="4">
    <source>
        <dbReference type="Google" id="ProtNLM"/>
    </source>
</evidence>
<gene>
    <name evidence="2" type="ORF">PROSTU_04618</name>
</gene>
<comment type="caution">
    <text evidence="2">The sequence shown here is derived from an EMBL/GenBank/DDBJ whole genome shotgun (WGS) entry which is preliminary data.</text>
</comment>
<reference evidence="3" key="2">
    <citation type="submission" date="2008-04" db="EMBL/GenBank/DDBJ databases">
        <title>Draft genome sequence of Providencia stuartii(ATCC 25827).</title>
        <authorList>
            <person name="Sudarsanam P."/>
            <person name="Ley R."/>
            <person name="Guruge J."/>
            <person name="Turnbaugh P.J."/>
            <person name="Mahowald M."/>
            <person name="Liep D."/>
            <person name="Gordon J."/>
        </authorList>
    </citation>
    <scope>NUCLEOTIDE SEQUENCE [LARGE SCALE GENOMIC DNA]</scope>
    <source>
        <strain evidence="3">ATCC 25827</strain>
    </source>
</reference>
<reference evidence="3" key="1">
    <citation type="submission" date="2008-04" db="EMBL/GenBank/DDBJ databases">
        <title>Draft genome sequence of Providencia stuartii (ATCC 25827).</title>
        <authorList>
            <person name="Sudarsanam P."/>
            <person name="Ley R."/>
            <person name="Guruge J."/>
            <person name="Turnbaugh P.J."/>
            <person name="Mahowald M."/>
            <person name="Liep D."/>
            <person name="Gordon J."/>
        </authorList>
    </citation>
    <scope>NUCLEOTIDE SEQUENCE [LARGE SCALE GENOMIC DNA]</scope>
    <source>
        <strain evidence="3">ATCC 25827</strain>
    </source>
</reference>
<sequence>MVKLMSMKAICIGLLLLPSLGLANPLNTGEPSTPGYEKAEEAKACIDQYAFDIARQYDQPASQIAEAALGYCDQKIESFRQYNREMSVANIPQSNLRELSLRGAALYAADQQFHDLKLSWIKDIEYKILKHREATQ</sequence>
<accession>A0AA87CRE8</accession>
<proteinExistence type="predicted"/>
<keyword evidence="1" id="KW-0732">Signal</keyword>
<protein>
    <recommendedName>
        <fullName evidence="4">Lysozyme inhibitor LprI N-terminal domain-containing protein</fullName>
    </recommendedName>
</protein>
<dbReference type="AlphaFoldDB" id="A0AA87CRE8"/>
<dbReference type="EMBL" id="ABJD02000118">
    <property type="protein sequence ID" value="EDU57375.1"/>
    <property type="molecule type" value="Genomic_DNA"/>
</dbReference>
<name>A0AA87CRE8_PROST</name>
<evidence type="ECO:0000313" key="3">
    <source>
        <dbReference type="Proteomes" id="UP000004506"/>
    </source>
</evidence>